<keyword evidence="1" id="KW-0812">Transmembrane</keyword>
<dbReference type="InterPro" id="IPR043777">
    <property type="entry name" value="DUF5719"/>
</dbReference>
<dbReference type="RefSeq" id="WP_344052425.1">
    <property type="nucleotide sequence ID" value="NZ_BAAAPK010000001.1"/>
</dbReference>
<protein>
    <recommendedName>
        <fullName evidence="4">Large extracellular alpha-helical protein</fullName>
    </recommendedName>
</protein>
<dbReference type="EMBL" id="BAAAPK010000001">
    <property type="protein sequence ID" value="GAA1668669.1"/>
    <property type="molecule type" value="Genomic_DNA"/>
</dbReference>
<accession>A0ABP4S7M9</accession>
<comment type="caution">
    <text evidence="2">The sequence shown here is derived from an EMBL/GenBank/DDBJ whole genome shotgun (WGS) entry which is preliminary data.</text>
</comment>
<dbReference type="Pfam" id="PF18986">
    <property type="entry name" value="DUF5719"/>
    <property type="match status" value="1"/>
</dbReference>
<feature type="transmembrane region" description="Helical" evidence="1">
    <location>
        <begin position="16"/>
        <end position="38"/>
    </location>
</feature>
<keyword evidence="1" id="KW-0472">Membrane</keyword>
<sequence>MTDRPAFRWATTSARLLAGTLVAIAFVIAVVTSVSIAWPTLGREPAQVAATPAPADSVLVCTGGVLAIGRDAVDASRIETAAPQSVISGVAQGDPTPSSASLSGPTIDGVSAPTVVVAAPAAGARTDVAASGSATVSADDLRGFAASACRPALMESWLVGGSAATGASDVVLLANPGTVPATVQLTVYGAAGVQNPPGGTDLVVAPGAQIVVPLAGLVLGEESPVVRVTATGAPVQAALQTSITRTLVPGGVDQVGAIAASAKTQVVPGVSVTQNPGADGATGTATLVRILSADADTTVTITATAIGAAAGPPTTETVPVTAGIPTEVELPTLVAGDYTVVVTAESPVVAAVWETTGFGEGSDFAWYAAAPEVEAPSLFAAPPGPAPVLALANPTDTAVTVSVDAVDGAFAQQVTVAPGASASVQLTARTVYRLSTEGGGIRAGLTQSGDGALAGFPVWPSDAAAGEITVYP</sequence>
<reference evidence="3" key="1">
    <citation type="journal article" date="2019" name="Int. J. Syst. Evol. Microbiol.">
        <title>The Global Catalogue of Microorganisms (GCM) 10K type strain sequencing project: providing services to taxonomists for standard genome sequencing and annotation.</title>
        <authorList>
            <consortium name="The Broad Institute Genomics Platform"/>
            <consortium name="The Broad Institute Genome Sequencing Center for Infectious Disease"/>
            <person name="Wu L."/>
            <person name="Ma J."/>
        </authorList>
    </citation>
    <scope>NUCLEOTIDE SEQUENCE [LARGE SCALE GENOMIC DNA]</scope>
    <source>
        <strain evidence="3">JCM 15575</strain>
    </source>
</reference>
<evidence type="ECO:0008006" key="4">
    <source>
        <dbReference type="Google" id="ProtNLM"/>
    </source>
</evidence>
<dbReference type="Proteomes" id="UP001500596">
    <property type="component" value="Unassembled WGS sequence"/>
</dbReference>
<evidence type="ECO:0000313" key="2">
    <source>
        <dbReference type="EMBL" id="GAA1668669.1"/>
    </source>
</evidence>
<evidence type="ECO:0000313" key="3">
    <source>
        <dbReference type="Proteomes" id="UP001500596"/>
    </source>
</evidence>
<name>A0ABP4S7M9_9MICO</name>
<evidence type="ECO:0000256" key="1">
    <source>
        <dbReference type="SAM" id="Phobius"/>
    </source>
</evidence>
<keyword evidence="3" id="KW-1185">Reference proteome</keyword>
<organism evidence="2 3">
    <name type="scientific">Microbacterium lacus</name>
    <dbReference type="NCBI Taxonomy" id="415217"/>
    <lineage>
        <taxon>Bacteria</taxon>
        <taxon>Bacillati</taxon>
        <taxon>Actinomycetota</taxon>
        <taxon>Actinomycetes</taxon>
        <taxon>Micrococcales</taxon>
        <taxon>Microbacteriaceae</taxon>
        <taxon>Microbacterium</taxon>
    </lineage>
</organism>
<proteinExistence type="predicted"/>
<gene>
    <name evidence="2" type="ORF">GCM10009807_10980</name>
</gene>
<keyword evidence="1" id="KW-1133">Transmembrane helix</keyword>